<dbReference type="Gene3D" id="1.10.357.10">
    <property type="entry name" value="Tetracycline Repressor, domain 2"/>
    <property type="match status" value="1"/>
</dbReference>
<keyword evidence="7" id="KW-1185">Reference proteome</keyword>
<evidence type="ECO:0000259" key="5">
    <source>
        <dbReference type="PROSITE" id="PS50977"/>
    </source>
</evidence>
<evidence type="ECO:0000256" key="2">
    <source>
        <dbReference type="ARBA" id="ARBA00023125"/>
    </source>
</evidence>
<keyword evidence="3" id="KW-0804">Transcription</keyword>
<name>A0ABV8ZTJ2_9NEIS</name>
<keyword evidence="2 4" id="KW-0238">DNA-binding</keyword>
<dbReference type="RefSeq" id="WP_231463862.1">
    <property type="nucleotide sequence ID" value="NZ_JAJOHW010000112.1"/>
</dbReference>
<dbReference type="InterPro" id="IPR004111">
    <property type="entry name" value="Repressor_TetR_C"/>
</dbReference>
<evidence type="ECO:0000256" key="3">
    <source>
        <dbReference type="ARBA" id="ARBA00023163"/>
    </source>
</evidence>
<organism evidence="6 7">
    <name type="scientific">Chromobacterium aquaticum</name>
    <dbReference type="NCBI Taxonomy" id="467180"/>
    <lineage>
        <taxon>Bacteria</taxon>
        <taxon>Pseudomonadati</taxon>
        <taxon>Pseudomonadota</taxon>
        <taxon>Betaproteobacteria</taxon>
        <taxon>Neisseriales</taxon>
        <taxon>Chromobacteriaceae</taxon>
        <taxon>Chromobacterium</taxon>
    </lineage>
</organism>
<dbReference type="PROSITE" id="PS50977">
    <property type="entry name" value="HTH_TETR_2"/>
    <property type="match status" value="1"/>
</dbReference>
<comment type="caution">
    <text evidence="6">The sequence shown here is derived from an EMBL/GenBank/DDBJ whole genome shotgun (WGS) entry which is preliminary data.</text>
</comment>
<evidence type="ECO:0000313" key="7">
    <source>
        <dbReference type="Proteomes" id="UP001595999"/>
    </source>
</evidence>
<dbReference type="EMBL" id="JBHSEK010000002">
    <property type="protein sequence ID" value="MFC4488771.1"/>
    <property type="molecule type" value="Genomic_DNA"/>
</dbReference>
<dbReference type="Pfam" id="PF02909">
    <property type="entry name" value="TetR_C_1"/>
    <property type="match status" value="1"/>
</dbReference>
<feature type="domain" description="HTH tetR-type" evidence="5">
    <location>
        <begin position="35"/>
        <end position="95"/>
    </location>
</feature>
<dbReference type="InterPro" id="IPR001647">
    <property type="entry name" value="HTH_TetR"/>
</dbReference>
<accession>A0ABV8ZTJ2</accession>
<dbReference type="Pfam" id="PF00440">
    <property type="entry name" value="TetR_N"/>
    <property type="match status" value="1"/>
</dbReference>
<dbReference type="SUPFAM" id="SSF48498">
    <property type="entry name" value="Tetracyclin repressor-like, C-terminal domain"/>
    <property type="match status" value="1"/>
</dbReference>
<sequence>MAKKKPHQTESLDAWAAQLAALDGDDTTSRRRKPPITPQRIVQAALALVAAEGFDALTMRRVASALETGPASLYAHVRDKAELDDLLIGELCARVELPTPSPDAWMMQFKAICAQLRDLYLANPGISQATFSGAPRNLHALRINEGLLAILLAGGVEAQPAAWAIDAAILYVGAYSLERSLRQADSQGVDGQPCDRDGIAARLRMLPASHFPHTVAHLREIVAGNGHERFDFTLDLLLRGLALNSPQPGQELAAGPGKP</sequence>
<dbReference type="InterPro" id="IPR009057">
    <property type="entry name" value="Homeodomain-like_sf"/>
</dbReference>
<dbReference type="InterPro" id="IPR050109">
    <property type="entry name" value="HTH-type_TetR-like_transc_reg"/>
</dbReference>
<gene>
    <name evidence="6" type="ORF">ACFO0R_03985</name>
</gene>
<evidence type="ECO:0000313" key="6">
    <source>
        <dbReference type="EMBL" id="MFC4488771.1"/>
    </source>
</evidence>
<dbReference type="PANTHER" id="PTHR30055">
    <property type="entry name" value="HTH-TYPE TRANSCRIPTIONAL REGULATOR RUTR"/>
    <property type="match status" value="1"/>
</dbReference>
<dbReference type="InterPro" id="IPR036271">
    <property type="entry name" value="Tet_transcr_reg_TetR-rel_C_sf"/>
</dbReference>
<proteinExistence type="predicted"/>
<dbReference type="Proteomes" id="UP001595999">
    <property type="component" value="Unassembled WGS sequence"/>
</dbReference>
<dbReference type="SUPFAM" id="SSF46689">
    <property type="entry name" value="Homeodomain-like"/>
    <property type="match status" value="1"/>
</dbReference>
<evidence type="ECO:0000256" key="4">
    <source>
        <dbReference type="PROSITE-ProRule" id="PRU00335"/>
    </source>
</evidence>
<feature type="DNA-binding region" description="H-T-H motif" evidence="4">
    <location>
        <begin position="58"/>
        <end position="77"/>
    </location>
</feature>
<protein>
    <submittedName>
        <fullName evidence="6">TetR/AcrR family transcriptional regulator</fullName>
    </submittedName>
</protein>
<keyword evidence="1" id="KW-0805">Transcription regulation</keyword>
<reference evidence="7" key="1">
    <citation type="journal article" date="2019" name="Int. J. Syst. Evol. Microbiol.">
        <title>The Global Catalogue of Microorganisms (GCM) 10K type strain sequencing project: providing services to taxonomists for standard genome sequencing and annotation.</title>
        <authorList>
            <consortium name="The Broad Institute Genomics Platform"/>
            <consortium name="The Broad Institute Genome Sequencing Center for Infectious Disease"/>
            <person name="Wu L."/>
            <person name="Ma J."/>
        </authorList>
    </citation>
    <scope>NUCLEOTIDE SEQUENCE [LARGE SCALE GENOMIC DNA]</scope>
    <source>
        <strain evidence="7">CGMCC 4.7608</strain>
    </source>
</reference>
<dbReference type="PANTHER" id="PTHR30055:SF151">
    <property type="entry name" value="TRANSCRIPTIONAL REGULATORY PROTEIN"/>
    <property type="match status" value="1"/>
</dbReference>
<evidence type="ECO:0000256" key="1">
    <source>
        <dbReference type="ARBA" id="ARBA00023015"/>
    </source>
</evidence>